<organism evidence="1">
    <name type="scientific">Trichodesmium erythraeum (strain IMS101)</name>
    <dbReference type="NCBI Taxonomy" id="203124"/>
    <lineage>
        <taxon>Bacteria</taxon>
        <taxon>Bacillati</taxon>
        <taxon>Cyanobacteriota</taxon>
        <taxon>Cyanophyceae</taxon>
        <taxon>Oscillatoriophycideae</taxon>
        <taxon>Oscillatoriales</taxon>
        <taxon>Microcoleaceae</taxon>
        <taxon>Trichodesmium</taxon>
    </lineage>
</organism>
<dbReference type="HOGENOM" id="CLU_2605033_0_0_3"/>
<reference evidence="1" key="1">
    <citation type="submission" date="2006-06" db="EMBL/GenBank/DDBJ databases">
        <title>Complete sequence of Trichodesmium erythraeum IMS101.</title>
        <authorList>
            <consortium name="US DOE Joint Genome Institute"/>
            <person name="Copeland A."/>
            <person name="Lucas S."/>
            <person name="Lapidus A."/>
            <person name="Barry K."/>
            <person name="Detter J.C."/>
            <person name="Glavina del Rio T."/>
            <person name="Hammon N."/>
            <person name="Israni S."/>
            <person name="Dalin E."/>
            <person name="Tice H."/>
            <person name="Pitluck S."/>
            <person name="Kiss H."/>
            <person name="Munk A.C."/>
            <person name="Brettin T."/>
            <person name="Bruce D."/>
            <person name="Han C."/>
            <person name="Tapia R."/>
            <person name="Gilna P."/>
            <person name="Schmutz J."/>
            <person name="Larimer F."/>
            <person name="Land M."/>
            <person name="Hauser L."/>
            <person name="Kyrpides N."/>
            <person name="Kim E."/>
            <person name="Richardson P."/>
        </authorList>
    </citation>
    <scope>NUCLEOTIDE SEQUENCE [LARGE SCALE GENOMIC DNA]</scope>
    <source>
        <strain evidence="1">IMS101</strain>
    </source>
</reference>
<gene>
    <name evidence="1" type="ordered locus">Tery_1140</name>
</gene>
<dbReference type="EMBL" id="CP000393">
    <property type="protein sequence ID" value="ABG50502.1"/>
    <property type="molecule type" value="Genomic_DNA"/>
</dbReference>
<accession>Q116S2</accession>
<name>Q116S2_TRIEI</name>
<proteinExistence type="predicted"/>
<sequence length="79" mass="8793">MLTSNKPKNMGKNLSISQNLFDISQDAAILLVILGLPSGLFKVSEYPRATYQKLLWVFVCVLKALTFPKPKSSSYSTLK</sequence>
<dbReference type="KEGG" id="ter:Tery_1140"/>
<protein>
    <submittedName>
        <fullName evidence="1">Uncharacterized protein</fullName>
    </submittedName>
</protein>
<dbReference type="AlphaFoldDB" id="Q116S2"/>
<evidence type="ECO:0000313" key="1">
    <source>
        <dbReference type="EMBL" id="ABG50502.1"/>
    </source>
</evidence>